<evidence type="ECO:0000256" key="2">
    <source>
        <dbReference type="ARBA" id="ARBA00022448"/>
    </source>
</evidence>
<evidence type="ECO:0000256" key="4">
    <source>
        <dbReference type="ARBA" id="ARBA00022692"/>
    </source>
</evidence>
<dbReference type="Proteomes" id="UP001499951">
    <property type="component" value="Unassembled WGS sequence"/>
</dbReference>
<evidence type="ECO:0000313" key="12">
    <source>
        <dbReference type="EMBL" id="GAA0585870.1"/>
    </source>
</evidence>
<evidence type="ECO:0000313" key="13">
    <source>
        <dbReference type="Proteomes" id="UP001499951"/>
    </source>
</evidence>
<dbReference type="Pfam" id="PF14905">
    <property type="entry name" value="OMP_b-brl_3"/>
    <property type="match status" value="1"/>
</dbReference>
<dbReference type="Gene3D" id="2.170.130.10">
    <property type="entry name" value="TonB-dependent receptor, plug domain"/>
    <property type="match status" value="1"/>
</dbReference>
<proteinExistence type="inferred from homology"/>
<dbReference type="SUPFAM" id="SSF56935">
    <property type="entry name" value="Porins"/>
    <property type="match status" value="1"/>
</dbReference>
<comment type="subcellular location">
    <subcellularLocation>
        <location evidence="1 8">Cell outer membrane</location>
        <topology evidence="1 8">Multi-pass membrane protein</topology>
    </subcellularLocation>
</comment>
<dbReference type="PANTHER" id="PTHR30069">
    <property type="entry name" value="TONB-DEPENDENT OUTER MEMBRANE RECEPTOR"/>
    <property type="match status" value="1"/>
</dbReference>
<keyword evidence="7 8" id="KW-0998">Cell outer membrane</keyword>
<protein>
    <submittedName>
        <fullName evidence="12">Outer membrane beta-barrel family protein</fullName>
    </submittedName>
</protein>
<evidence type="ECO:0000256" key="6">
    <source>
        <dbReference type="ARBA" id="ARBA00023136"/>
    </source>
</evidence>
<comment type="caution">
    <text evidence="12">The sequence shown here is derived from an EMBL/GenBank/DDBJ whole genome shotgun (WGS) entry which is preliminary data.</text>
</comment>
<gene>
    <name evidence="12" type="ORF">GCM10008942_38560</name>
</gene>
<evidence type="ECO:0000259" key="11">
    <source>
        <dbReference type="Pfam" id="PF14905"/>
    </source>
</evidence>
<keyword evidence="13" id="KW-1185">Reference proteome</keyword>
<feature type="chain" id="PRO_5045272273" evidence="9">
    <location>
        <begin position="24"/>
        <end position="700"/>
    </location>
</feature>
<keyword evidence="6 8" id="KW-0472">Membrane</keyword>
<keyword evidence="3 8" id="KW-1134">Transmembrane beta strand</keyword>
<reference evidence="12 13" key="1">
    <citation type="journal article" date="2019" name="Int. J. Syst. Evol. Microbiol.">
        <title>The Global Catalogue of Microorganisms (GCM) 10K type strain sequencing project: providing services to taxonomists for standard genome sequencing and annotation.</title>
        <authorList>
            <consortium name="The Broad Institute Genomics Platform"/>
            <consortium name="The Broad Institute Genome Sequencing Center for Infectious Disease"/>
            <person name="Wu L."/>
            <person name="Ma J."/>
        </authorList>
    </citation>
    <scope>NUCLEOTIDE SEQUENCE [LARGE SCALE GENOMIC DNA]</scope>
    <source>
        <strain evidence="12 13">JCM 15089</strain>
    </source>
</reference>
<evidence type="ECO:0000259" key="10">
    <source>
        <dbReference type="Pfam" id="PF07715"/>
    </source>
</evidence>
<feature type="domain" description="TonB-dependent receptor plug" evidence="10">
    <location>
        <begin position="46"/>
        <end position="137"/>
    </location>
</feature>
<dbReference type="InterPro" id="IPR041700">
    <property type="entry name" value="OMP_b-brl_3"/>
</dbReference>
<keyword evidence="5 9" id="KW-0732">Signal</keyword>
<dbReference type="PROSITE" id="PS52016">
    <property type="entry name" value="TONB_DEPENDENT_REC_3"/>
    <property type="match status" value="1"/>
</dbReference>
<comment type="similarity">
    <text evidence="8">Belongs to the TonB-dependent receptor family.</text>
</comment>
<evidence type="ECO:0000256" key="3">
    <source>
        <dbReference type="ARBA" id="ARBA00022452"/>
    </source>
</evidence>
<feature type="signal peptide" evidence="9">
    <location>
        <begin position="1"/>
        <end position="23"/>
    </location>
</feature>
<organism evidence="12 13">
    <name type="scientific">Rhizomicrobium electricum</name>
    <dbReference type="NCBI Taxonomy" id="480070"/>
    <lineage>
        <taxon>Bacteria</taxon>
        <taxon>Pseudomonadati</taxon>
        <taxon>Pseudomonadota</taxon>
        <taxon>Alphaproteobacteria</taxon>
        <taxon>Micropepsales</taxon>
        <taxon>Micropepsaceae</taxon>
        <taxon>Rhizomicrobium</taxon>
    </lineage>
</organism>
<evidence type="ECO:0000256" key="5">
    <source>
        <dbReference type="ARBA" id="ARBA00022729"/>
    </source>
</evidence>
<dbReference type="RefSeq" id="WP_166937321.1">
    <property type="nucleotide sequence ID" value="NZ_BAAADD010000012.1"/>
</dbReference>
<dbReference type="InterPro" id="IPR039426">
    <property type="entry name" value="TonB-dep_rcpt-like"/>
</dbReference>
<dbReference type="Pfam" id="PF07715">
    <property type="entry name" value="Plug"/>
    <property type="match status" value="1"/>
</dbReference>
<dbReference type="Gene3D" id="2.40.170.20">
    <property type="entry name" value="TonB-dependent receptor, beta-barrel domain"/>
    <property type="match status" value="1"/>
</dbReference>
<accession>A0ABN1FA48</accession>
<sequence>MRSRFKFLCGTAAAAILAAGASAQQSATERVQVSGQRPAVQNLADRQVYTIQSDLQSATGSVSDVLRNLPSVEVDVEGNISLRGDRNVTVLIDGKRSAMLAGSLGEALEQIPADHIEKIEVITNPSAEFKAEGSGGVINIVMKKNADADEAAMVRLNVGNDGRFNTSASGSTKFGRYTATGNISYRRDVRYRTGDTQRGSDQSQTTKAKNFRQGLQLRLGAEAEFDARNTLAATLFSRFSTGRIDRREFNRVQSGSYTFGSERLGEGLRKRDNLEVSLEYTHTFARKGEELRFELQRGFDWDNSRDTYTNLAPLSATTQDFLQTRSSEIETEARADYILPFVDGSLLKAGYNYQDELNDYSNFGRYFDGSVWTVDTDYTNRFVVDMTIHAAYATYDRKFGPLSVLAGLRLENTTVTADQRTLGSRIENSYLDLYPSLHLTYDLGEKRQLRLNYSRRINRPDDEDINPSYEYHDAFNVSAGNPYLKPEQTDVIEAGYKYTNDMFDTLLTGYFRRTRNGFTDVSRYISDTVVLTTRENLARAINAGLEFTVNGDIVKDLGVRFSTTGYYNEIDPGALALGKARSGLAWSGKLSLEYKITPDDQFQLSGNYTARRLTAQGYRLPNFTANAGYRHAFSDTLAGVVTAMNLFDSHKDKTVLDSGAVSEIAVRHQSGRMLYAGLVFTFGGGDGGRDEGEQTGENPE</sequence>
<evidence type="ECO:0000256" key="8">
    <source>
        <dbReference type="PROSITE-ProRule" id="PRU01360"/>
    </source>
</evidence>
<evidence type="ECO:0000256" key="9">
    <source>
        <dbReference type="SAM" id="SignalP"/>
    </source>
</evidence>
<evidence type="ECO:0000256" key="1">
    <source>
        <dbReference type="ARBA" id="ARBA00004571"/>
    </source>
</evidence>
<evidence type="ECO:0000256" key="7">
    <source>
        <dbReference type="ARBA" id="ARBA00023237"/>
    </source>
</evidence>
<keyword evidence="2 8" id="KW-0813">Transport</keyword>
<name>A0ABN1FA48_9PROT</name>
<dbReference type="PANTHER" id="PTHR30069:SF29">
    <property type="entry name" value="HEMOGLOBIN AND HEMOGLOBIN-HAPTOGLOBIN-BINDING PROTEIN 1-RELATED"/>
    <property type="match status" value="1"/>
</dbReference>
<dbReference type="InterPro" id="IPR012910">
    <property type="entry name" value="Plug_dom"/>
</dbReference>
<dbReference type="InterPro" id="IPR037066">
    <property type="entry name" value="Plug_dom_sf"/>
</dbReference>
<keyword evidence="4 8" id="KW-0812">Transmembrane</keyword>
<feature type="domain" description="Outer membrane protein beta-barrel" evidence="11">
    <location>
        <begin position="282"/>
        <end position="656"/>
    </location>
</feature>
<dbReference type="InterPro" id="IPR036942">
    <property type="entry name" value="Beta-barrel_TonB_sf"/>
</dbReference>
<dbReference type="EMBL" id="BAAADD010000012">
    <property type="protein sequence ID" value="GAA0585870.1"/>
    <property type="molecule type" value="Genomic_DNA"/>
</dbReference>